<reference evidence="2" key="1">
    <citation type="submission" date="2024-02" db="UniProtKB">
        <authorList>
            <consortium name="WormBaseParasite"/>
        </authorList>
    </citation>
    <scope>IDENTIFICATION</scope>
</reference>
<protein>
    <submittedName>
        <fullName evidence="2">Uncharacterized protein</fullName>
    </submittedName>
</protein>
<keyword evidence="1" id="KW-1185">Reference proteome</keyword>
<dbReference type="AlphaFoldDB" id="A0AAF5DPZ1"/>
<sequence>MINPIIIVEYDQEYNVNVINKDLEKFITENDNISKGIKSRNDEKEEKGDSKISEIKSFPGCKILFEDKDDLEKLTDEDEGKSSEIVQQTEQPEIVPIEKFSFKKYVEDKEKEKNILASMEIYKDKSQKHDEIAEVINEKDANEDMKNISIILPSENMVVQKINISKKGIISFEIIDESIKIDKDDKNDKKEKKKFDDDKITLPSILDTSNKYEFDTESKKYILHILNDNTSELIADKLITNLDNNDYDNLDLELIIFLKYKENNDTKIKNILYRLKSMSKNYEKHKVELGITYNRLLNTFFRSIVFSIGYVNWSKQYRKLILNKLIYIFEDLYSNINLNNITSGKIINNISRRENEYTQQTTLEESDE</sequence>
<name>A0AAF5DPZ1_STRER</name>
<dbReference type="WBParaSite" id="TCONS_00015245.p1">
    <property type="protein sequence ID" value="TCONS_00015245.p1"/>
    <property type="gene ID" value="XLOC_010474"/>
</dbReference>
<proteinExistence type="predicted"/>
<evidence type="ECO:0000313" key="2">
    <source>
        <dbReference type="WBParaSite" id="TCONS_00015245.p1"/>
    </source>
</evidence>
<organism evidence="1 2">
    <name type="scientific">Strongyloides stercoralis</name>
    <name type="common">Threadworm</name>
    <dbReference type="NCBI Taxonomy" id="6248"/>
    <lineage>
        <taxon>Eukaryota</taxon>
        <taxon>Metazoa</taxon>
        <taxon>Ecdysozoa</taxon>
        <taxon>Nematoda</taxon>
        <taxon>Chromadorea</taxon>
        <taxon>Rhabditida</taxon>
        <taxon>Tylenchina</taxon>
        <taxon>Panagrolaimomorpha</taxon>
        <taxon>Strongyloidoidea</taxon>
        <taxon>Strongyloididae</taxon>
        <taxon>Strongyloides</taxon>
    </lineage>
</organism>
<accession>A0AAF5DPZ1</accession>
<evidence type="ECO:0000313" key="1">
    <source>
        <dbReference type="Proteomes" id="UP000035681"/>
    </source>
</evidence>
<dbReference type="Proteomes" id="UP000035681">
    <property type="component" value="Unplaced"/>
</dbReference>